<dbReference type="CDD" id="cd09727">
    <property type="entry name" value="Cas6_I-E"/>
    <property type="match status" value="1"/>
</dbReference>
<organism evidence="1 2">
    <name type="scientific">Microcella alkalica</name>
    <dbReference type="NCBI Taxonomy" id="355930"/>
    <lineage>
        <taxon>Bacteria</taxon>
        <taxon>Bacillati</taxon>
        <taxon>Actinomycetota</taxon>
        <taxon>Actinomycetes</taxon>
        <taxon>Micrococcales</taxon>
        <taxon>Microbacteriaceae</taxon>
        <taxon>Microcella</taxon>
    </lineage>
</organism>
<proteinExistence type="predicted"/>
<dbReference type="Pfam" id="PF08798">
    <property type="entry name" value="CRISPR_assoc"/>
    <property type="match status" value="1"/>
</dbReference>
<dbReference type="InterPro" id="IPR010179">
    <property type="entry name" value="CRISPR-assoc_prot_Cse3"/>
</dbReference>
<keyword evidence="2" id="KW-1185">Reference proteome</keyword>
<dbReference type="AlphaFoldDB" id="A0A839EAU3"/>
<dbReference type="SMART" id="SM01101">
    <property type="entry name" value="CRISPR_assoc"/>
    <property type="match status" value="1"/>
</dbReference>
<sequence>MFLTQAALNPARRGTGRLLASPQALHAAVLAGFPPDSSGPTTDGRVLWRIDREHPHLWLYVVSPERPDLTHLIEQAGWPTTATWDTRDYTPLLGRVAAGQHYAFRLTANPVKQSREPDHAGKRLGHVTADQQRDWLLGRTDNHGFRIPEPTSGEPNVIVSERIKRSFRRNGNTVTLVTARYDGRLEVTDADRFRHALTHGVGRAKGYGCGLLTVAAR</sequence>
<protein>
    <submittedName>
        <fullName evidence="1">CRISPR system Cascade subunit CasE</fullName>
    </submittedName>
</protein>
<dbReference type="NCBIfam" id="TIGR01907">
    <property type="entry name" value="casE_Cse3"/>
    <property type="match status" value="1"/>
</dbReference>
<dbReference type="Gene3D" id="3.30.70.1200">
    <property type="entry name" value="Crispr-associated protein, domain 1"/>
    <property type="match status" value="1"/>
</dbReference>
<evidence type="ECO:0000313" key="1">
    <source>
        <dbReference type="EMBL" id="MBA8846828.1"/>
    </source>
</evidence>
<dbReference type="SUPFAM" id="SSF117987">
    <property type="entry name" value="CRISPR-associated protein"/>
    <property type="match status" value="2"/>
</dbReference>
<evidence type="ECO:0000313" key="2">
    <source>
        <dbReference type="Proteomes" id="UP000585905"/>
    </source>
</evidence>
<dbReference type="Proteomes" id="UP000585905">
    <property type="component" value="Unassembled WGS sequence"/>
</dbReference>
<name>A0A839EAU3_9MICO</name>
<dbReference type="Gene3D" id="3.30.70.1210">
    <property type="entry name" value="Crispr-associated protein, domain 2"/>
    <property type="match status" value="1"/>
</dbReference>
<reference evidence="1 2" key="1">
    <citation type="submission" date="2020-07" db="EMBL/GenBank/DDBJ databases">
        <title>Sequencing the genomes of 1000 actinobacteria strains.</title>
        <authorList>
            <person name="Klenk H.-P."/>
        </authorList>
    </citation>
    <scope>NUCLEOTIDE SEQUENCE [LARGE SCALE GENOMIC DNA]</scope>
    <source>
        <strain evidence="1 2">DSM 19663</strain>
    </source>
</reference>
<accession>A0A839EAU3</accession>
<comment type="caution">
    <text evidence="1">The sequence shown here is derived from an EMBL/GenBank/DDBJ whole genome shotgun (WGS) entry which is preliminary data.</text>
</comment>
<dbReference type="RefSeq" id="WP_182489675.1">
    <property type="nucleotide sequence ID" value="NZ_BAAAOV010000021.1"/>
</dbReference>
<dbReference type="EMBL" id="JACGWX010000001">
    <property type="protein sequence ID" value="MBA8846828.1"/>
    <property type="molecule type" value="Genomic_DNA"/>
</dbReference>
<gene>
    <name evidence="1" type="ORF">FHX53_000392</name>
</gene>